<dbReference type="InterPro" id="IPR006680">
    <property type="entry name" value="Amidohydro-rel"/>
</dbReference>
<proteinExistence type="predicted"/>
<gene>
    <name evidence="2" type="ORF">H0A68_14920</name>
</gene>
<dbReference type="GO" id="GO:0016787">
    <property type="term" value="F:hydrolase activity"/>
    <property type="evidence" value="ECO:0007669"/>
    <property type="project" value="UniProtKB-KW"/>
</dbReference>
<comment type="caution">
    <text evidence="2">The sequence shown here is derived from an EMBL/GenBank/DDBJ whole genome shotgun (WGS) entry which is preliminary data.</text>
</comment>
<dbReference type="RefSeq" id="WP_167668950.1">
    <property type="nucleotide sequence ID" value="NZ_JACCEW010000004.1"/>
</dbReference>
<dbReference type="InterPro" id="IPR052358">
    <property type="entry name" value="Aro_Compnd_Degr_Hydrolases"/>
</dbReference>
<keyword evidence="2" id="KW-0378">Hydrolase</keyword>
<dbReference type="Pfam" id="PF04909">
    <property type="entry name" value="Amidohydro_2"/>
    <property type="match status" value="1"/>
</dbReference>
<organism evidence="2 3">
    <name type="scientific">Allopusillimonas soli</name>
    <dbReference type="NCBI Taxonomy" id="659016"/>
    <lineage>
        <taxon>Bacteria</taxon>
        <taxon>Pseudomonadati</taxon>
        <taxon>Pseudomonadota</taxon>
        <taxon>Betaproteobacteria</taxon>
        <taxon>Burkholderiales</taxon>
        <taxon>Alcaligenaceae</taxon>
        <taxon>Allopusillimonas</taxon>
    </lineage>
</organism>
<accession>A0A853FE15</accession>
<dbReference type="EMBL" id="JACCEW010000004">
    <property type="protein sequence ID" value="NYT38177.1"/>
    <property type="molecule type" value="Genomic_DNA"/>
</dbReference>
<reference evidence="2 3" key="1">
    <citation type="submission" date="2020-07" db="EMBL/GenBank/DDBJ databases">
        <title>Taxonomic revisions and descriptions of new bacterial species based on genomic comparisons in the high-G+C-content subgroup of the family Alcaligenaceae.</title>
        <authorList>
            <person name="Szabo A."/>
            <person name="Felfoldi T."/>
        </authorList>
    </citation>
    <scope>NUCLEOTIDE SEQUENCE [LARGE SCALE GENOMIC DNA]</scope>
    <source>
        <strain evidence="2 3">DSM 25264</strain>
    </source>
</reference>
<protein>
    <submittedName>
        <fullName evidence="2">Amidohydrolase family protein</fullName>
    </submittedName>
</protein>
<dbReference type="Gene3D" id="3.20.20.140">
    <property type="entry name" value="Metal-dependent hydrolases"/>
    <property type="match status" value="1"/>
</dbReference>
<evidence type="ECO:0000313" key="2">
    <source>
        <dbReference type="EMBL" id="NYT38177.1"/>
    </source>
</evidence>
<sequence>MHIFDSRFPFAENAPVVPDATVGDYKRWQNAMGFTRTVVVAPSMYGFDNRCTLDATRKMGGKARCIVTLGPDTPEAEIEKMHADGARGFRYNLARSSINSMDSLVRISERVASYGWHLQLWMHPDGLEDIVPILNSLSIPTVMDHMAGIPIHGGTSHPGYRTLIRLLEAGRTWLKLSLATAWPQLESAARPALNELARTFISAAPDRMLWGSDWPHAMSSVHAQPYPNDALKVDALSDWCADDSVLQRILVSNPEHLYGFPR</sequence>
<evidence type="ECO:0000313" key="3">
    <source>
        <dbReference type="Proteomes" id="UP000580517"/>
    </source>
</evidence>
<keyword evidence="3" id="KW-1185">Reference proteome</keyword>
<dbReference type="Proteomes" id="UP000580517">
    <property type="component" value="Unassembled WGS sequence"/>
</dbReference>
<feature type="domain" description="Amidohydrolase-related" evidence="1">
    <location>
        <begin position="5"/>
        <end position="260"/>
    </location>
</feature>
<dbReference type="AlphaFoldDB" id="A0A853FE15"/>
<dbReference type="SUPFAM" id="SSF51556">
    <property type="entry name" value="Metallo-dependent hydrolases"/>
    <property type="match status" value="1"/>
</dbReference>
<dbReference type="InterPro" id="IPR032466">
    <property type="entry name" value="Metal_Hydrolase"/>
</dbReference>
<evidence type="ECO:0000259" key="1">
    <source>
        <dbReference type="Pfam" id="PF04909"/>
    </source>
</evidence>
<dbReference type="PANTHER" id="PTHR35563:SF2">
    <property type="entry name" value="BARREL METAL-DEPENDENT HYDROLASE, PUTATIVE (AFU_ORTHOLOGUE AFUA_1G16240)-RELATED"/>
    <property type="match status" value="1"/>
</dbReference>
<dbReference type="PANTHER" id="PTHR35563">
    <property type="entry name" value="BARREL METAL-DEPENDENT HYDROLASE, PUTATIVE (AFU_ORTHOLOGUE AFUA_1G16240)-RELATED"/>
    <property type="match status" value="1"/>
</dbReference>
<name>A0A853FE15_9BURK</name>